<dbReference type="Proteomes" id="UP000286134">
    <property type="component" value="Unassembled WGS sequence"/>
</dbReference>
<comment type="caution">
    <text evidence="3">The sequence shown here is derived from an EMBL/GenBank/DDBJ whole genome shotgun (WGS) entry which is preliminary data.</text>
</comment>
<feature type="compositionally biased region" description="Low complexity" evidence="2">
    <location>
        <begin position="640"/>
        <end position="653"/>
    </location>
</feature>
<dbReference type="GO" id="GO:0005634">
    <property type="term" value="C:nucleus"/>
    <property type="evidence" value="ECO:0007669"/>
    <property type="project" value="InterPro"/>
</dbReference>
<dbReference type="EMBL" id="MCFK01005666">
    <property type="protein sequence ID" value="RKF59848.1"/>
    <property type="molecule type" value="Genomic_DNA"/>
</dbReference>
<evidence type="ECO:0000313" key="3">
    <source>
        <dbReference type="EMBL" id="RKF59848.1"/>
    </source>
</evidence>
<feature type="compositionally biased region" description="Low complexity" evidence="2">
    <location>
        <begin position="239"/>
        <end position="252"/>
    </location>
</feature>
<feature type="region of interest" description="Disordered" evidence="2">
    <location>
        <begin position="640"/>
        <end position="703"/>
    </location>
</feature>
<dbReference type="AlphaFoldDB" id="A0A420HR05"/>
<evidence type="ECO:0000256" key="1">
    <source>
        <dbReference type="SAM" id="Coils"/>
    </source>
</evidence>
<feature type="region of interest" description="Disordered" evidence="2">
    <location>
        <begin position="218"/>
        <end position="260"/>
    </location>
</feature>
<feature type="compositionally biased region" description="Polar residues" evidence="2">
    <location>
        <begin position="678"/>
        <end position="703"/>
    </location>
</feature>
<evidence type="ECO:0000256" key="2">
    <source>
        <dbReference type="SAM" id="MobiDB-lite"/>
    </source>
</evidence>
<name>A0A420HR05_9PEZI</name>
<dbReference type="Pfam" id="PF09421">
    <property type="entry name" value="FRQ"/>
    <property type="match status" value="1"/>
</dbReference>
<feature type="coiled-coil region" evidence="1">
    <location>
        <begin position="143"/>
        <end position="177"/>
    </location>
</feature>
<organism evidence="3 4">
    <name type="scientific">Erysiphe neolycopersici</name>
    <dbReference type="NCBI Taxonomy" id="212602"/>
    <lineage>
        <taxon>Eukaryota</taxon>
        <taxon>Fungi</taxon>
        <taxon>Dikarya</taxon>
        <taxon>Ascomycota</taxon>
        <taxon>Pezizomycotina</taxon>
        <taxon>Leotiomycetes</taxon>
        <taxon>Erysiphales</taxon>
        <taxon>Erysiphaceae</taxon>
        <taxon>Erysiphe</taxon>
    </lineage>
</organism>
<dbReference type="GO" id="GO:0006355">
    <property type="term" value="P:regulation of DNA-templated transcription"/>
    <property type="evidence" value="ECO:0007669"/>
    <property type="project" value="InterPro"/>
</dbReference>
<feature type="compositionally biased region" description="Polar residues" evidence="2">
    <location>
        <begin position="390"/>
        <end position="403"/>
    </location>
</feature>
<keyword evidence="1" id="KW-0175">Coiled coil</keyword>
<feature type="compositionally biased region" description="Polar residues" evidence="2">
    <location>
        <begin position="113"/>
        <end position="133"/>
    </location>
</feature>
<dbReference type="STRING" id="212602.A0A420HR05"/>
<evidence type="ECO:0000313" key="4">
    <source>
        <dbReference type="Proteomes" id="UP000286134"/>
    </source>
</evidence>
<accession>A0A420HR05</accession>
<feature type="region of interest" description="Disordered" evidence="2">
    <location>
        <begin position="390"/>
        <end position="417"/>
    </location>
</feature>
<reference evidence="3 4" key="1">
    <citation type="journal article" date="2018" name="BMC Genomics">
        <title>Comparative genome analyses reveal sequence features reflecting distinct modes of host-adaptation between dicot and monocot powdery mildew.</title>
        <authorList>
            <person name="Wu Y."/>
            <person name="Ma X."/>
            <person name="Pan Z."/>
            <person name="Kale S.D."/>
            <person name="Song Y."/>
            <person name="King H."/>
            <person name="Zhang Q."/>
            <person name="Presley C."/>
            <person name="Deng X."/>
            <person name="Wei C.I."/>
            <person name="Xiao S."/>
        </authorList>
    </citation>
    <scope>NUCLEOTIDE SEQUENCE [LARGE SCALE GENOMIC DNA]</scope>
    <source>
        <strain evidence="3">UMSG2</strain>
    </source>
</reference>
<feature type="compositionally biased region" description="Low complexity" evidence="2">
    <location>
        <begin position="218"/>
        <end position="227"/>
    </location>
</feature>
<feature type="region of interest" description="Disordered" evidence="2">
    <location>
        <begin position="1"/>
        <end position="40"/>
    </location>
</feature>
<dbReference type="InterPro" id="IPR018554">
    <property type="entry name" value="FRQ"/>
</dbReference>
<dbReference type="GO" id="GO:0007623">
    <property type="term" value="P:circadian rhythm"/>
    <property type="evidence" value="ECO:0007669"/>
    <property type="project" value="InterPro"/>
</dbReference>
<feature type="compositionally biased region" description="Basic and acidic residues" evidence="2">
    <location>
        <begin position="404"/>
        <end position="415"/>
    </location>
</feature>
<dbReference type="GO" id="GO:0005737">
    <property type="term" value="C:cytoplasm"/>
    <property type="evidence" value="ECO:0007669"/>
    <property type="project" value="InterPro"/>
</dbReference>
<sequence length="861" mass="95998">MFASIQPEQAGRYVSQNEDQYRGQQEPKSDQNPTQLLSDLAVILRDVQAPEPASQSQEQASVSENVSLSHLSVENNNNASENDSVNLHKWFDDFNAHPEKGASKYRDIGSPYFLQQNPTNNYRENSELSQLPGQSYDRRGGGSDDYRSVIDDLTIENQKLRKKLRRYKKLSNKKLEKDKLFEIKIHDVPPSKRRELETALRSFASSIDFSRCQLGSSMSGSMNQSLSPEDNLSAKKKSTSSSTTNSNLEQSSYDSLMTSTQPTTINSELSTLRTEKYASLQSIFNPCDSESYIKRPFDKKNGLGDMSDHQKKKLVVQRLEQIFTGEKGVIMGSSSQALIQEENSKLISDHKPNTSLGRIREAHMIPQENYIYSRPTGSLNDLKRNLNSYLSDETNSNGSFSEQRPTRPLELDPDRPQIPSDNVEYIRHLGLATPQLEDDGSENASKEGGGWVYLNLLISMAQLHIINVTPDFVRSAVVDVSEKFQLSKDGQMLRWKGGNQGTHLCSDNNSCSRQVSVSSKSSDKDMYGLKRKEKLASHYIKSNSLTKPYCSSDRFHYKPLFTHQTSSEHTSDSDDSPQCSSQTDEIISCQNPWGHSQTRNQQTCSTGKKQFEDGTLVFYRGVDFCVDLCGDPETTLLQLSNSTSEENSTSDQNICSTSPAVPIERTNSGSSLPYRPFKNTSNLDSESSGAVETSSNLSENQSNCELDLSKFPTESRQEPILSQPLQPCGIGGSQISDHFEIHVLTQHTATHSSTSGNGSSMSMKTGENINPRTHNQSQNGIKAKCNEDDRSDQLTFLGSKSPLLAFSCQKTPLLAHPQVQTRIISSETIQLPPSKFPSPALLQYSSDSDIDLDYNARLIER</sequence>
<feature type="region of interest" description="Disordered" evidence="2">
    <location>
        <begin position="110"/>
        <end position="141"/>
    </location>
</feature>
<gene>
    <name evidence="3" type="ORF">OnM2_056031</name>
</gene>
<feature type="compositionally biased region" description="Basic and acidic residues" evidence="2">
    <location>
        <begin position="19"/>
        <end position="29"/>
    </location>
</feature>
<keyword evidence="4" id="KW-1185">Reference proteome</keyword>
<proteinExistence type="predicted"/>
<feature type="compositionally biased region" description="Polar residues" evidence="2">
    <location>
        <begin position="654"/>
        <end position="671"/>
    </location>
</feature>
<protein>
    <submittedName>
        <fullName evidence="3">Frequency clock protein</fullName>
    </submittedName>
</protein>
<dbReference type="OrthoDB" id="2536795at2759"/>